<dbReference type="PROSITE" id="PS51257">
    <property type="entry name" value="PROKAR_LIPOPROTEIN"/>
    <property type="match status" value="1"/>
</dbReference>
<dbReference type="AlphaFoldDB" id="A0AAI8W1V4"/>
<reference evidence="2" key="1">
    <citation type="submission" date="2023-11" db="EMBL/GenBank/DDBJ databases">
        <authorList>
            <person name="Alioto T."/>
            <person name="Alioto T."/>
            <person name="Gomez Garrido J."/>
        </authorList>
    </citation>
    <scope>NUCLEOTIDE SEQUENCE</scope>
</reference>
<dbReference type="InterPro" id="IPR001005">
    <property type="entry name" value="SANT/Myb"/>
</dbReference>
<dbReference type="EMBL" id="CAVMBE010000002">
    <property type="protein sequence ID" value="CAK3780133.1"/>
    <property type="molecule type" value="Genomic_DNA"/>
</dbReference>
<evidence type="ECO:0000313" key="3">
    <source>
        <dbReference type="Proteomes" id="UP001296104"/>
    </source>
</evidence>
<protein>
    <submittedName>
        <fullName evidence="2">Helix-turn-helix domain containing</fullName>
    </submittedName>
</protein>
<feature type="region of interest" description="Disordered" evidence="1">
    <location>
        <begin position="142"/>
        <end position="186"/>
    </location>
</feature>
<keyword evidence="3" id="KW-1185">Reference proteome</keyword>
<gene>
    <name evidence="2" type="ORF">LECACI_7A000557</name>
</gene>
<name>A0AAI8W1V4_9PEZI</name>
<evidence type="ECO:0000313" key="2">
    <source>
        <dbReference type="EMBL" id="CAK3780133.1"/>
    </source>
</evidence>
<organism evidence="2 3">
    <name type="scientific">Lecanosticta acicola</name>
    <dbReference type="NCBI Taxonomy" id="111012"/>
    <lineage>
        <taxon>Eukaryota</taxon>
        <taxon>Fungi</taxon>
        <taxon>Dikarya</taxon>
        <taxon>Ascomycota</taxon>
        <taxon>Pezizomycotina</taxon>
        <taxon>Dothideomycetes</taxon>
        <taxon>Dothideomycetidae</taxon>
        <taxon>Mycosphaerellales</taxon>
        <taxon>Mycosphaerellaceae</taxon>
        <taxon>Lecanosticta</taxon>
    </lineage>
</organism>
<comment type="caution">
    <text evidence="2">The sequence shown here is derived from an EMBL/GenBank/DDBJ whole genome shotgun (WGS) entry which is preliminary data.</text>
</comment>
<dbReference type="Proteomes" id="UP001296104">
    <property type="component" value="Unassembled WGS sequence"/>
</dbReference>
<proteinExistence type="predicted"/>
<dbReference type="CDD" id="cd00167">
    <property type="entry name" value="SANT"/>
    <property type="match status" value="1"/>
</dbReference>
<feature type="compositionally biased region" description="Basic and acidic residues" evidence="1">
    <location>
        <begin position="142"/>
        <end position="176"/>
    </location>
</feature>
<sequence length="186" mass="20868">MNRIILAWKRQPMLCSYRGPGLGSTNVPFACSCQIRNAHTSERGPAFTQKDDAFIIQHKHQKTPEREIARLLGRPSVLAIRNRVRKLRQAGELSPKGRPDPVLWTAEEDATLLAMIFASVPYTEIASRLGRTKVACQNRERHLEVKASPSKDSHDVDFSQDEGEQRKAQHAPDQDPPHSNVPTNSS</sequence>
<accession>A0AAI8W1V4</accession>
<evidence type="ECO:0000256" key="1">
    <source>
        <dbReference type="SAM" id="MobiDB-lite"/>
    </source>
</evidence>